<dbReference type="PROSITE" id="PS00107">
    <property type="entry name" value="PROTEIN_KINASE_ATP"/>
    <property type="match status" value="1"/>
</dbReference>
<dbReference type="Proteomes" id="UP000318741">
    <property type="component" value="Chromosome"/>
</dbReference>
<dbReference type="Gene3D" id="1.10.510.10">
    <property type="entry name" value="Transferase(Phosphotransferase) domain 1"/>
    <property type="match status" value="1"/>
</dbReference>
<dbReference type="PROSITE" id="PS50011">
    <property type="entry name" value="PROTEIN_KINASE_DOM"/>
    <property type="match status" value="1"/>
</dbReference>
<dbReference type="GO" id="GO:0005524">
    <property type="term" value="F:ATP binding"/>
    <property type="evidence" value="ECO:0007669"/>
    <property type="project" value="UniProtKB-UniRule"/>
</dbReference>
<reference evidence="7 8" key="1">
    <citation type="submission" date="2019-02" db="EMBL/GenBank/DDBJ databases">
        <title>Deep-cultivation of Planctomycetes and their phenomic and genomic characterization uncovers novel biology.</title>
        <authorList>
            <person name="Wiegand S."/>
            <person name="Jogler M."/>
            <person name="Boedeker C."/>
            <person name="Pinto D."/>
            <person name="Vollmers J."/>
            <person name="Rivas-Marin E."/>
            <person name="Kohn T."/>
            <person name="Peeters S.H."/>
            <person name="Heuer A."/>
            <person name="Rast P."/>
            <person name="Oberbeckmann S."/>
            <person name="Bunk B."/>
            <person name="Jeske O."/>
            <person name="Meyerdierks A."/>
            <person name="Storesund J.E."/>
            <person name="Kallscheuer N."/>
            <person name="Luecker S."/>
            <person name="Lage O.M."/>
            <person name="Pohl T."/>
            <person name="Merkel B.J."/>
            <person name="Hornburger P."/>
            <person name="Mueller R.-W."/>
            <person name="Bruemmer F."/>
            <person name="Labrenz M."/>
            <person name="Spormann A.M."/>
            <person name="Op den Camp H."/>
            <person name="Overmann J."/>
            <person name="Amann R."/>
            <person name="Jetten M.S.M."/>
            <person name="Mascher T."/>
            <person name="Medema M.H."/>
            <person name="Devos D.P."/>
            <person name="Kaster A.-K."/>
            <person name="Ovreas L."/>
            <person name="Rohde M."/>
            <person name="Galperin M.Y."/>
            <person name="Jogler C."/>
        </authorList>
    </citation>
    <scope>NUCLEOTIDE SEQUENCE [LARGE SCALE GENOMIC DNA]</scope>
    <source>
        <strain evidence="7 8">CA12</strain>
    </source>
</reference>
<name>A0A517P8D9_9PLAN</name>
<dbReference type="Pfam" id="PF00069">
    <property type="entry name" value="Pkinase"/>
    <property type="match status" value="1"/>
</dbReference>
<keyword evidence="1 7" id="KW-0808">Transferase</keyword>
<feature type="domain" description="Protein kinase" evidence="6">
    <location>
        <begin position="113"/>
        <end position="374"/>
    </location>
</feature>
<dbReference type="AlphaFoldDB" id="A0A517P8D9"/>
<organism evidence="7 8">
    <name type="scientific">Alienimonas californiensis</name>
    <dbReference type="NCBI Taxonomy" id="2527989"/>
    <lineage>
        <taxon>Bacteria</taxon>
        <taxon>Pseudomonadati</taxon>
        <taxon>Planctomycetota</taxon>
        <taxon>Planctomycetia</taxon>
        <taxon>Planctomycetales</taxon>
        <taxon>Planctomycetaceae</taxon>
        <taxon>Alienimonas</taxon>
    </lineage>
</organism>
<sequence>MSSAADAQPPPFHHCPGCNQQFTVADAEPVCPTCGASVGANAAPRSFGETLDLSETLIAPPVSEITTGGFGSTVPEAPVAGSPGPFLHAAAPSEASHADGDFDGRLGEELHVYRFEHLLGRGGMGRVYLARHRDLLRRCALKVLHPRVGTRDVDFVERFQQEGRASAGLSHPNLVVTHAIGQDRGFHFLEMEFVPGRTLARLLREEGMLPPAWATSLAAKIAEGLGHAHRRGIVHRDLKPDNVLVTLSGVPKVADFGLAKRVRDERGRPVGAGGHVLAGTPHFMAPETFAGEPAAPAADVWALGVTYFLMLTGRLPFTGATVAELRHNVQHAPLPNARELNPEVTLEMGSCLALLLDKSPVNRPSDAVAANLLLNTIGGELRDVGTLLKTALAEHPEIRWMRCGETYRICIDLPGGRTQAVTVEPSDHAAAERLLHISSVCCPANPAYFEDALRLNAQMAHGSLSVQELDPTAGHRPTADEIGVPFFVMRNSYPRATVDPEEIRHSVFEVAARADAVELLLTGADVH</sequence>
<keyword evidence="3 7" id="KW-0418">Kinase</keyword>
<dbReference type="CDD" id="cd14014">
    <property type="entry name" value="STKc_PknB_like"/>
    <property type="match status" value="1"/>
</dbReference>
<evidence type="ECO:0000313" key="8">
    <source>
        <dbReference type="Proteomes" id="UP000318741"/>
    </source>
</evidence>
<evidence type="ECO:0000256" key="3">
    <source>
        <dbReference type="ARBA" id="ARBA00022777"/>
    </source>
</evidence>
<evidence type="ECO:0000256" key="4">
    <source>
        <dbReference type="ARBA" id="ARBA00022840"/>
    </source>
</evidence>
<feature type="binding site" evidence="5">
    <location>
        <position position="142"/>
    </location>
    <ligand>
        <name>ATP</name>
        <dbReference type="ChEBI" id="CHEBI:30616"/>
    </ligand>
</feature>
<dbReference type="KEGG" id="acaf:CA12_17250"/>
<dbReference type="SMART" id="SM00220">
    <property type="entry name" value="S_TKc"/>
    <property type="match status" value="1"/>
</dbReference>
<dbReference type="SUPFAM" id="SSF56112">
    <property type="entry name" value="Protein kinase-like (PK-like)"/>
    <property type="match status" value="1"/>
</dbReference>
<dbReference type="InterPro" id="IPR017441">
    <property type="entry name" value="Protein_kinase_ATP_BS"/>
</dbReference>
<proteinExistence type="predicted"/>
<keyword evidence="4 5" id="KW-0067">ATP-binding</keyword>
<dbReference type="EMBL" id="CP036265">
    <property type="protein sequence ID" value="QDT15640.1"/>
    <property type="molecule type" value="Genomic_DNA"/>
</dbReference>
<evidence type="ECO:0000259" key="6">
    <source>
        <dbReference type="PROSITE" id="PS50011"/>
    </source>
</evidence>
<dbReference type="Gene3D" id="3.30.200.20">
    <property type="entry name" value="Phosphorylase Kinase, domain 1"/>
    <property type="match status" value="1"/>
</dbReference>
<dbReference type="RefSeq" id="WP_145358550.1">
    <property type="nucleotide sequence ID" value="NZ_CP036265.1"/>
</dbReference>
<gene>
    <name evidence="7" type="primary">prkC_3</name>
    <name evidence="7" type="ORF">CA12_17250</name>
</gene>
<dbReference type="InterPro" id="IPR011009">
    <property type="entry name" value="Kinase-like_dom_sf"/>
</dbReference>
<dbReference type="PROSITE" id="PS00108">
    <property type="entry name" value="PROTEIN_KINASE_ST"/>
    <property type="match status" value="1"/>
</dbReference>
<dbReference type="GO" id="GO:0004674">
    <property type="term" value="F:protein serine/threonine kinase activity"/>
    <property type="evidence" value="ECO:0007669"/>
    <property type="project" value="UniProtKB-EC"/>
</dbReference>
<keyword evidence="8" id="KW-1185">Reference proteome</keyword>
<accession>A0A517P8D9</accession>
<evidence type="ECO:0000256" key="2">
    <source>
        <dbReference type="ARBA" id="ARBA00022741"/>
    </source>
</evidence>
<evidence type="ECO:0000256" key="1">
    <source>
        <dbReference type="ARBA" id="ARBA00022679"/>
    </source>
</evidence>
<dbReference type="EC" id="2.7.11.1" evidence="7"/>
<evidence type="ECO:0000256" key="5">
    <source>
        <dbReference type="PROSITE-ProRule" id="PRU10141"/>
    </source>
</evidence>
<dbReference type="OrthoDB" id="6111975at2"/>
<dbReference type="InterPro" id="IPR000719">
    <property type="entry name" value="Prot_kinase_dom"/>
</dbReference>
<dbReference type="PANTHER" id="PTHR43289:SF6">
    <property type="entry name" value="SERINE_THREONINE-PROTEIN KINASE NEKL-3"/>
    <property type="match status" value="1"/>
</dbReference>
<evidence type="ECO:0000313" key="7">
    <source>
        <dbReference type="EMBL" id="QDT15640.1"/>
    </source>
</evidence>
<dbReference type="InterPro" id="IPR008271">
    <property type="entry name" value="Ser/Thr_kinase_AS"/>
</dbReference>
<dbReference type="PANTHER" id="PTHR43289">
    <property type="entry name" value="MITOGEN-ACTIVATED PROTEIN KINASE KINASE KINASE 20-RELATED"/>
    <property type="match status" value="1"/>
</dbReference>
<keyword evidence="2 5" id="KW-0547">Nucleotide-binding</keyword>
<protein>
    <submittedName>
        <fullName evidence="7">Serine/threonine-protein kinase PrkC</fullName>
        <ecNumber evidence="7">2.7.11.1</ecNumber>
    </submittedName>
</protein>